<keyword evidence="10" id="KW-0067">ATP-binding</keyword>
<dbReference type="InterPro" id="IPR035965">
    <property type="entry name" value="PAS-like_dom_sf"/>
</dbReference>
<dbReference type="GO" id="GO:0005524">
    <property type="term" value="F:ATP binding"/>
    <property type="evidence" value="ECO:0007669"/>
    <property type="project" value="UniProtKB-KW"/>
</dbReference>
<evidence type="ECO:0000256" key="12">
    <source>
        <dbReference type="ARBA" id="ARBA00023012"/>
    </source>
</evidence>
<proteinExistence type="predicted"/>
<dbReference type="InterPro" id="IPR033479">
    <property type="entry name" value="dCache_1"/>
</dbReference>
<evidence type="ECO:0000256" key="6">
    <source>
        <dbReference type="ARBA" id="ARBA00022679"/>
    </source>
</evidence>
<dbReference type="Pfam" id="PF02743">
    <property type="entry name" value="dCache_1"/>
    <property type="match status" value="1"/>
</dbReference>
<dbReference type="PRINTS" id="PR00344">
    <property type="entry name" value="BCTRLSENSOR"/>
</dbReference>
<name>A0AAJ2NJR2_ALKPS</name>
<dbReference type="PANTHER" id="PTHR43065">
    <property type="entry name" value="SENSOR HISTIDINE KINASE"/>
    <property type="match status" value="1"/>
</dbReference>
<dbReference type="InterPro" id="IPR029151">
    <property type="entry name" value="Sensor-like_sf"/>
</dbReference>
<dbReference type="InterPro" id="IPR036890">
    <property type="entry name" value="HATPase_C_sf"/>
</dbReference>
<comment type="caution">
    <text evidence="17">The sequence shown here is derived from an EMBL/GenBank/DDBJ whole genome shotgun (WGS) entry which is preliminary data.</text>
</comment>
<reference evidence="17" key="1">
    <citation type="submission" date="2023-10" db="EMBL/GenBank/DDBJ databases">
        <title>Screening of Alkalihalophilus pseudofirmusBZ-TG-HK211 and Its Alleviation of Salt Stress on Rapeseed Growth.</title>
        <authorList>
            <person name="Zhao B."/>
            <person name="Guo T."/>
        </authorList>
    </citation>
    <scope>NUCLEOTIDE SEQUENCE</scope>
    <source>
        <strain evidence="17">BZ-TG-HK211</strain>
    </source>
</reference>
<organism evidence="17 18">
    <name type="scientific">Alkalihalophilus pseudofirmus</name>
    <name type="common">Bacillus pseudofirmus</name>
    <dbReference type="NCBI Taxonomy" id="79885"/>
    <lineage>
        <taxon>Bacteria</taxon>
        <taxon>Bacillati</taxon>
        <taxon>Bacillota</taxon>
        <taxon>Bacilli</taxon>
        <taxon>Bacillales</taxon>
        <taxon>Bacillaceae</taxon>
        <taxon>Alkalihalophilus</taxon>
    </lineage>
</organism>
<keyword evidence="13" id="KW-0472">Membrane</keyword>
<dbReference type="SUPFAM" id="SSF103190">
    <property type="entry name" value="Sensory domain-like"/>
    <property type="match status" value="1"/>
</dbReference>
<dbReference type="SUPFAM" id="SSF55874">
    <property type="entry name" value="ATPase domain of HSP90 chaperone/DNA topoisomerase II/histidine kinase"/>
    <property type="match status" value="1"/>
</dbReference>
<keyword evidence="7" id="KW-0812">Transmembrane</keyword>
<keyword evidence="5" id="KW-0597">Phosphoprotein</keyword>
<evidence type="ECO:0000256" key="7">
    <source>
        <dbReference type="ARBA" id="ARBA00022692"/>
    </source>
</evidence>
<evidence type="ECO:0000259" key="14">
    <source>
        <dbReference type="PROSITE" id="PS50109"/>
    </source>
</evidence>
<comment type="catalytic activity">
    <reaction evidence="1">
        <text>ATP + protein L-histidine = ADP + protein N-phospho-L-histidine.</text>
        <dbReference type="EC" id="2.7.13.3"/>
    </reaction>
</comment>
<dbReference type="InterPro" id="IPR036097">
    <property type="entry name" value="HisK_dim/P_sf"/>
</dbReference>
<dbReference type="SUPFAM" id="SSF55785">
    <property type="entry name" value="PYP-like sensor domain (PAS domain)"/>
    <property type="match status" value="1"/>
</dbReference>
<evidence type="ECO:0000256" key="8">
    <source>
        <dbReference type="ARBA" id="ARBA00022741"/>
    </source>
</evidence>
<dbReference type="InterPro" id="IPR005467">
    <property type="entry name" value="His_kinase_dom"/>
</dbReference>
<dbReference type="AlphaFoldDB" id="A0AAJ2NJR2"/>
<dbReference type="PROSITE" id="PS50112">
    <property type="entry name" value="PAS"/>
    <property type="match status" value="1"/>
</dbReference>
<evidence type="ECO:0000256" key="2">
    <source>
        <dbReference type="ARBA" id="ARBA00004651"/>
    </source>
</evidence>
<feature type="domain" description="PAS" evidence="15">
    <location>
        <begin position="364"/>
        <end position="417"/>
    </location>
</feature>
<keyword evidence="6" id="KW-0808">Transferase</keyword>
<evidence type="ECO:0000256" key="1">
    <source>
        <dbReference type="ARBA" id="ARBA00000085"/>
    </source>
</evidence>
<dbReference type="PROSITE" id="PS50109">
    <property type="entry name" value="HIS_KIN"/>
    <property type="match status" value="1"/>
</dbReference>
<dbReference type="SUPFAM" id="SSF47384">
    <property type="entry name" value="Homodimeric domain of signal transducing histidine kinase"/>
    <property type="match status" value="1"/>
</dbReference>
<dbReference type="Gene3D" id="3.30.565.10">
    <property type="entry name" value="Histidine kinase-like ATPase, C-terminal domain"/>
    <property type="match status" value="1"/>
</dbReference>
<evidence type="ECO:0000256" key="9">
    <source>
        <dbReference type="ARBA" id="ARBA00022777"/>
    </source>
</evidence>
<evidence type="ECO:0000256" key="5">
    <source>
        <dbReference type="ARBA" id="ARBA00022553"/>
    </source>
</evidence>
<accession>A0AAJ2NJR2</accession>
<dbReference type="InterPro" id="IPR000700">
    <property type="entry name" value="PAS-assoc_C"/>
</dbReference>
<dbReference type="Proteomes" id="UP001285636">
    <property type="component" value="Unassembled WGS sequence"/>
</dbReference>
<evidence type="ECO:0000256" key="13">
    <source>
        <dbReference type="ARBA" id="ARBA00023136"/>
    </source>
</evidence>
<dbReference type="Gene3D" id="3.30.450.20">
    <property type="entry name" value="PAS domain"/>
    <property type="match status" value="2"/>
</dbReference>
<evidence type="ECO:0000259" key="15">
    <source>
        <dbReference type="PROSITE" id="PS50112"/>
    </source>
</evidence>
<comment type="subcellular location">
    <subcellularLocation>
        <location evidence="2">Cell membrane</location>
        <topology evidence="2">Multi-pass membrane protein</topology>
    </subcellularLocation>
</comment>
<gene>
    <name evidence="17" type="ORF">RYX45_00125</name>
</gene>
<evidence type="ECO:0000256" key="11">
    <source>
        <dbReference type="ARBA" id="ARBA00022989"/>
    </source>
</evidence>
<dbReference type="InterPro" id="IPR000014">
    <property type="entry name" value="PAS"/>
</dbReference>
<dbReference type="RefSeq" id="WP_323465517.1">
    <property type="nucleotide sequence ID" value="NZ_CP144224.1"/>
</dbReference>
<dbReference type="InterPro" id="IPR003661">
    <property type="entry name" value="HisK_dim/P_dom"/>
</dbReference>
<dbReference type="InterPro" id="IPR004358">
    <property type="entry name" value="Sig_transdc_His_kin-like_C"/>
</dbReference>
<keyword evidence="11" id="KW-1133">Transmembrane helix</keyword>
<evidence type="ECO:0000313" key="18">
    <source>
        <dbReference type="Proteomes" id="UP001285636"/>
    </source>
</evidence>
<dbReference type="SMART" id="SM00388">
    <property type="entry name" value="HisKA"/>
    <property type="match status" value="1"/>
</dbReference>
<dbReference type="CDD" id="cd00082">
    <property type="entry name" value="HisKA"/>
    <property type="match status" value="1"/>
</dbReference>
<feature type="domain" description="PAC" evidence="16">
    <location>
        <begin position="442"/>
        <end position="495"/>
    </location>
</feature>
<dbReference type="PROSITE" id="PS50113">
    <property type="entry name" value="PAC"/>
    <property type="match status" value="1"/>
</dbReference>
<protein>
    <recommendedName>
        <fullName evidence="3">histidine kinase</fullName>
        <ecNumber evidence="3">2.7.13.3</ecNumber>
    </recommendedName>
</protein>
<dbReference type="PANTHER" id="PTHR43065:SF46">
    <property type="entry name" value="C4-DICARBOXYLATE TRANSPORT SENSOR PROTEIN DCTB"/>
    <property type="match status" value="1"/>
</dbReference>
<feature type="domain" description="Histidine kinase" evidence="14">
    <location>
        <begin position="508"/>
        <end position="717"/>
    </location>
</feature>
<dbReference type="InterPro" id="IPR003594">
    <property type="entry name" value="HATPase_dom"/>
</dbReference>
<dbReference type="CDD" id="cd06225">
    <property type="entry name" value="HAMP"/>
    <property type="match status" value="1"/>
</dbReference>
<keyword evidence="8" id="KW-0547">Nucleotide-binding</keyword>
<keyword evidence="12" id="KW-0902">Two-component regulatory system</keyword>
<evidence type="ECO:0000256" key="3">
    <source>
        <dbReference type="ARBA" id="ARBA00012438"/>
    </source>
</evidence>
<keyword evidence="9" id="KW-0418">Kinase</keyword>
<keyword evidence="4" id="KW-1003">Cell membrane</keyword>
<evidence type="ECO:0000259" key="16">
    <source>
        <dbReference type="PROSITE" id="PS50113"/>
    </source>
</evidence>
<evidence type="ECO:0000256" key="4">
    <source>
        <dbReference type="ARBA" id="ARBA00022475"/>
    </source>
</evidence>
<dbReference type="SMART" id="SM00387">
    <property type="entry name" value="HATPase_c"/>
    <property type="match status" value="1"/>
</dbReference>
<sequence>MLKTLRAKLLFFFLFATLLPLLFVGYITFQSQKIETNQQLQQTMYTMADNLAISIEEIVNERMADVTILANNTILRDSTATREEIREELRIFVNAYSIYYGALFVNPEGVVSVDLDNTIVGTDVTDRLWYQKAISQNGIYFSDIFYSDVLHQPAIVLASVVKDEDGEALGVVSAIFDVNFLWERLAHYSKQQKSHGLEGYAFLVNERGDIIAHPNENLILSYNYLEQNNLTSEAFDGLVQNRNLFHSKSNDMIQTFSRIAKAPGFDNEWYLSISVPNERMNSPIEELILKYLVLFGCVVLITSIGVIKLSSYIVKPLQKLVFATSDFAFGKKVYPLAPDAYHEVDTLTRTFNMMTRRLVEREKSHRKSTLILETTDNGVLAFQQSSQRVTTFNRQCEQLFGLAKEQALGATLDQVIEQNGAFKTFIDCSKLSDVLRNRDFNKKYEFECYLGGQKRIFFAGVSTLPKLNNEEELEDVLLIFIDITDKRKIEQELIRSEKLQLVGQLAAGFAHEIRNPLTTIRGFMQIFHQSDATKDEHKVHYDVIIKEIDRVNSIIGELLQMANPKSGTSKTETNIGEVLTDIHTLYEPEANEQGIKMRLQVEPLPTVYLDRSKLHQVVMNLVKNGLEAIDGSGSLALSAYENTEREIIEIKVEDTGIGMNPQTIEKLGTPFFTTKETGTGLGLMTSFRIVEEIGGKLLVTSKEGVGTTFMIQLPLYELKMYR</sequence>
<dbReference type="EMBL" id="JAWJAY010000001">
    <property type="protein sequence ID" value="MDV2883564.1"/>
    <property type="molecule type" value="Genomic_DNA"/>
</dbReference>
<dbReference type="NCBIfam" id="TIGR00229">
    <property type="entry name" value="sensory_box"/>
    <property type="match status" value="1"/>
</dbReference>
<dbReference type="Pfam" id="PF02518">
    <property type="entry name" value="HATPase_c"/>
    <property type="match status" value="1"/>
</dbReference>
<dbReference type="Pfam" id="PF00512">
    <property type="entry name" value="HisKA"/>
    <property type="match status" value="1"/>
</dbReference>
<dbReference type="GO" id="GO:0005886">
    <property type="term" value="C:plasma membrane"/>
    <property type="evidence" value="ECO:0007669"/>
    <property type="project" value="UniProtKB-SubCell"/>
</dbReference>
<dbReference type="GO" id="GO:0000155">
    <property type="term" value="F:phosphorelay sensor kinase activity"/>
    <property type="evidence" value="ECO:0007669"/>
    <property type="project" value="InterPro"/>
</dbReference>
<dbReference type="Gene3D" id="1.10.287.130">
    <property type="match status" value="1"/>
</dbReference>
<evidence type="ECO:0000256" key="10">
    <source>
        <dbReference type="ARBA" id="ARBA00022840"/>
    </source>
</evidence>
<evidence type="ECO:0000313" key="17">
    <source>
        <dbReference type="EMBL" id="MDV2883564.1"/>
    </source>
</evidence>
<dbReference type="CDD" id="cd18773">
    <property type="entry name" value="PDC1_HK_sensor"/>
    <property type="match status" value="1"/>
</dbReference>
<dbReference type="EC" id="2.7.13.3" evidence="3"/>
<dbReference type="Gene3D" id="6.10.340.10">
    <property type="match status" value="1"/>
</dbReference>